<keyword evidence="2" id="KW-0732">Signal</keyword>
<protein>
    <submittedName>
        <fullName evidence="3">Uncharacterized protein</fullName>
    </submittedName>
</protein>
<feature type="signal peptide" evidence="2">
    <location>
        <begin position="1"/>
        <end position="21"/>
    </location>
</feature>
<dbReference type="EMBL" id="JAYWVC010000222">
    <property type="protein sequence ID" value="MED7827323.1"/>
    <property type="molecule type" value="Genomic_DNA"/>
</dbReference>
<feature type="chain" id="PRO_5045176375" evidence="2">
    <location>
        <begin position="22"/>
        <end position="113"/>
    </location>
</feature>
<organism evidence="3 4">
    <name type="scientific">Streptomyces chiangmaiensis</name>
    <dbReference type="NCBI Taxonomy" id="766497"/>
    <lineage>
        <taxon>Bacteria</taxon>
        <taxon>Bacillati</taxon>
        <taxon>Actinomycetota</taxon>
        <taxon>Actinomycetes</taxon>
        <taxon>Kitasatosporales</taxon>
        <taxon>Streptomycetaceae</taxon>
        <taxon>Streptomyces</taxon>
    </lineage>
</organism>
<proteinExistence type="predicted"/>
<reference evidence="3" key="1">
    <citation type="submission" date="2024-01" db="EMBL/GenBank/DDBJ databases">
        <title>First draft genome sequence data of TA4-1, the type strain of Gram-positive actinobacterium Streptomyces chiangmaiensis.</title>
        <authorList>
            <person name="Yasawong M."/>
            <person name="Nantapong N."/>
        </authorList>
    </citation>
    <scope>NUCLEOTIDE SEQUENCE</scope>
    <source>
        <strain evidence="3">TA4-1</strain>
    </source>
</reference>
<gene>
    <name evidence="3" type="ORF">VXC91_36810</name>
</gene>
<evidence type="ECO:0000313" key="4">
    <source>
        <dbReference type="Proteomes" id="UP001333996"/>
    </source>
</evidence>
<name>A0ABU7FTM2_9ACTN</name>
<feature type="region of interest" description="Disordered" evidence="1">
    <location>
        <begin position="57"/>
        <end position="113"/>
    </location>
</feature>
<evidence type="ECO:0000256" key="1">
    <source>
        <dbReference type="SAM" id="MobiDB-lite"/>
    </source>
</evidence>
<evidence type="ECO:0000313" key="3">
    <source>
        <dbReference type="EMBL" id="MED7827323.1"/>
    </source>
</evidence>
<feature type="compositionally biased region" description="Basic residues" evidence="1">
    <location>
        <begin position="74"/>
        <end position="83"/>
    </location>
</feature>
<dbReference type="RefSeq" id="WP_329511706.1">
    <property type="nucleotide sequence ID" value="NZ_BAAAYZ010000243.1"/>
</dbReference>
<evidence type="ECO:0000256" key="2">
    <source>
        <dbReference type="SAM" id="SignalP"/>
    </source>
</evidence>
<comment type="caution">
    <text evidence="3">The sequence shown here is derived from an EMBL/GenBank/DDBJ whole genome shotgun (WGS) entry which is preliminary data.</text>
</comment>
<sequence length="113" mass="11515">MSVRRLLTAAPAALLGVPARAAPPAAQVSIAVLVTAVGGVRDEAGTARCRTDVDGQSVGRVRPAHPVSGAAARQLRHPVRRRPAAQAMEGSSSADHQPAAGLHTDVSADGRFL</sequence>
<accession>A0ABU7FTM2</accession>
<dbReference type="Proteomes" id="UP001333996">
    <property type="component" value="Unassembled WGS sequence"/>
</dbReference>
<keyword evidence="4" id="KW-1185">Reference proteome</keyword>